<name>A0A0F9VPQ0_9ZZZZ</name>
<reference evidence="1" key="1">
    <citation type="journal article" date="2015" name="Nature">
        <title>Complex archaea that bridge the gap between prokaryotes and eukaryotes.</title>
        <authorList>
            <person name="Spang A."/>
            <person name="Saw J.H."/>
            <person name="Jorgensen S.L."/>
            <person name="Zaremba-Niedzwiedzka K."/>
            <person name="Martijn J."/>
            <person name="Lind A.E."/>
            <person name="van Eijk R."/>
            <person name="Schleper C."/>
            <person name="Guy L."/>
            <person name="Ettema T.J."/>
        </authorList>
    </citation>
    <scope>NUCLEOTIDE SEQUENCE</scope>
</reference>
<dbReference type="AlphaFoldDB" id="A0A0F9VPQ0"/>
<comment type="caution">
    <text evidence="1">The sequence shown here is derived from an EMBL/GenBank/DDBJ whole genome shotgun (WGS) entry which is preliminary data.</text>
</comment>
<accession>A0A0F9VPQ0</accession>
<evidence type="ECO:0000313" key="1">
    <source>
        <dbReference type="EMBL" id="KKO01888.1"/>
    </source>
</evidence>
<sequence>MSHVERYHQIQELLRHGSTLAYNLDDQSLGHGLIDLSRQARKEIEMIGMKGGHSSVPLDSYEGMLLYRLIPEISRRLIRKGGARLLLLEGERPGADVTNIPGDSLRRLTGDCVAKSAFDIVAEKVRDRFDPDFLNTSTFFACEAIQRDCRSGNIVEIGLSRAVPANHIQPTQDFFAGNIEDWLIKQGISMETPSWSPEVPDYDPEMPQYSSVAALDAAEEAMGPERF</sequence>
<proteinExistence type="predicted"/>
<dbReference type="EMBL" id="LAZR01000033">
    <property type="protein sequence ID" value="KKO01888.1"/>
    <property type="molecule type" value="Genomic_DNA"/>
</dbReference>
<organism evidence="1">
    <name type="scientific">marine sediment metagenome</name>
    <dbReference type="NCBI Taxonomy" id="412755"/>
    <lineage>
        <taxon>unclassified sequences</taxon>
        <taxon>metagenomes</taxon>
        <taxon>ecological metagenomes</taxon>
    </lineage>
</organism>
<protein>
    <submittedName>
        <fullName evidence="1">Uncharacterized protein</fullName>
    </submittedName>
</protein>
<gene>
    <name evidence="1" type="ORF">LCGC14_0112430</name>
</gene>